<gene>
    <name evidence="10" type="ORF">TrST_g7054</name>
</gene>
<keyword evidence="4 8" id="KW-0413">Isomerase</keyword>
<dbReference type="Gene3D" id="3.40.50.1240">
    <property type="entry name" value="Phosphoglycerate mutase-like"/>
    <property type="match status" value="1"/>
</dbReference>
<feature type="site" description="Transition state stabilizer" evidence="7">
    <location>
        <position position="225"/>
    </location>
</feature>
<keyword evidence="9" id="KW-0732">Signal</keyword>
<evidence type="ECO:0000256" key="4">
    <source>
        <dbReference type="ARBA" id="ARBA00023235"/>
    </source>
</evidence>
<keyword evidence="3 8" id="KW-0324">Glycolysis</keyword>
<dbReference type="OrthoDB" id="354304at2759"/>
<dbReference type="InterPro" id="IPR005952">
    <property type="entry name" value="Phosphogly_mut1"/>
</dbReference>
<dbReference type="NCBIfam" id="TIGR01258">
    <property type="entry name" value="pgm_1"/>
    <property type="match status" value="1"/>
</dbReference>
<feature type="chain" id="PRO_5040858504" description="Phosphoglycerate mutase" evidence="9">
    <location>
        <begin position="25"/>
        <end position="298"/>
    </location>
</feature>
<evidence type="ECO:0000256" key="7">
    <source>
        <dbReference type="PIRSR" id="PIRSR613078-3"/>
    </source>
</evidence>
<dbReference type="InterPro" id="IPR029033">
    <property type="entry name" value="His_PPase_superfam"/>
</dbReference>
<proteinExistence type="inferred from homology"/>
<feature type="binding site" evidence="6">
    <location>
        <begin position="157"/>
        <end position="158"/>
    </location>
    <ligand>
        <name>substrate</name>
    </ligand>
</feature>
<dbReference type="NCBIfam" id="NF010713">
    <property type="entry name" value="PRK14115.1"/>
    <property type="match status" value="1"/>
</dbReference>
<feature type="binding site" evidence="6">
    <location>
        <begin position="226"/>
        <end position="227"/>
    </location>
    <ligand>
        <name>substrate</name>
    </ligand>
</feature>
<evidence type="ECO:0000313" key="11">
    <source>
        <dbReference type="Proteomes" id="UP001165085"/>
    </source>
</evidence>
<dbReference type="HAMAP" id="MF_01039">
    <property type="entry name" value="PGAM_GpmA"/>
    <property type="match status" value="1"/>
</dbReference>
<dbReference type="AlphaFoldDB" id="A0A9W7F0G8"/>
<feature type="active site" description="Proton donor/acceptor" evidence="5">
    <location>
        <position position="130"/>
    </location>
</feature>
<evidence type="ECO:0000256" key="2">
    <source>
        <dbReference type="ARBA" id="ARBA00006717"/>
    </source>
</evidence>
<dbReference type="FunFam" id="3.40.50.1240:FF:000003">
    <property type="entry name" value="2,3-bisphosphoglycerate-dependent phosphoglycerate mutase"/>
    <property type="match status" value="1"/>
</dbReference>
<dbReference type="EMBL" id="BRXY01000527">
    <property type="protein sequence ID" value="GMH98553.1"/>
    <property type="molecule type" value="Genomic_DNA"/>
</dbReference>
<keyword evidence="11" id="KW-1185">Reference proteome</keyword>
<dbReference type="Pfam" id="PF00300">
    <property type="entry name" value="His_Phos_1"/>
    <property type="match status" value="1"/>
</dbReference>
<feature type="binding site" evidence="6">
    <location>
        <begin position="130"/>
        <end position="133"/>
    </location>
    <ligand>
        <name>substrate</name>
    </ligand>
</feature>
<feature type="signal peptide" evidence="9">
    <location>
        <begin position="1"/>
        <end position="24"/>
    </location>
</feature>
<dbReference type="SUPFAM" id="SSF53254">
    <property type="entry name" value="Phosphoglycerate mutase-like"/>
    <property type="match status" value="1"/>
</dbReference>
<organism evidence="10 11">
    <name type="scientific">Triparma strigata</name>
    <dbReference type="NCBI Taxonomy" id="1606541"/>
    <lineage>
        <taxon>Eukaryota</taxon>
        <taxon>Sar</taxon>
        <taxon>Stramenopiles</taxon>
        <taxon>Ochrophyta</taxon>
        <taxon>Bolidophyceae</taxon>
        <taxon>Parmales</taxon>
        <taxon>Triparmaceae</taxon>
        <taxon>Triparma</taxon>
    </lineage>
</organism>
<sequence>MMFAAHPSIGCLLNLVLLLPLVSSFNLISHNPTPFKTTALHASTHKLVLLRHGESTWNNENKFTGWHDCPLSEKGVKEAQQGGTLLKDAGYKFDKCYTSKLQRAIKTLYLGLEFSEQLSTPVVHDYRLNERHYGGLQGLDKQQTVDKYGKDQVMIWRRSYDIPPPECDKNSPEWPGNDPLYSDIDPSKLPLSESLKTTKERFMPLWTDVIVPEIKAGENILIAAHGNTLRALVMHLDGIPEDVITGLNIPTGVPLVYELDENMKPVQMEGRIEPLSGRYLGDLDEIRERIGAVANQTK</sequence>
<accession>A0A9W7F0G8</accession>
<evidence type="ECO:0000256" key="3">
    <source>
        <dbReference type="ARBA" id="ARBA00023152"/>
    </source>
</evidence>
<dbReference type="CDD" id="cd07067">
    <property type="entry name" value="HP_PGM_like"/>
    <property type="match status" value="1"/>
</dbReference>
<evidence type="ECO:0000313" key="10">
    <source>
        <dbReference type="EMBL" id="GMH98553.1"/>
    </source>
</evidence>
<dbReference type="PANTHER" id="PTHR11931">
    <property type="entry name" value="PHOSPHOGLYCERATE MUTASE"/>
    <property type="match status" value="1"/>
</dbReference>
<comment type="catalytic activity">
    <reaction evidence="1 8">
        <text>(2R)-2-phosphoglycerate = (2R)-3-phosphoglycerate</text>
        <dbReference type="Rhea" id="RHEA:15901"/>
        <dbReference type="ChEBI" id="CHEBI:58272"/>
        <dbReference type="ChEBI" id="CHEBI:58289"/>
        <dbReference type="EC" id="5.4.2.11"/>
    </reaction>
</comment>
<feature type="binding site" evidence="6">
    <location>
        <begin position="51"/>
        <end position="58"/>
    </location>
    <ligand>
        <name>substrate</name>
    </ligand>
</feature>
<evidence type="ECO:0000256" key="1">
    <source>
        <dbReference type="ARBA" id="ARBA00000380"/>
    </source>
</evidence>
<comment type="similarity">
    <text evidence="2 8">Belongs to the phosphoglycerate mutase family. BPG-dependent PGAM subfamily.</text>
</comment>
<evidence type="ECO:0000256" key="6">
    <source>
        <dbReference type="PIRSR" id="PIRSR613078-2"/>
    </source>
</evidence>
<dbReference type="PROSITE" id="PS00175">
    <property type="entry name" value="PG_MUTASE"/>
    <property type="match status" value="1"/>
</dbReference>
<evidence type="ECO:0000256" key="9">
    <source>
        <dbReference type="SAM" id="SignalP"/>
    </source>
</evidence>
<feature type="active site" description="Tele-phosphohistidine intermediate" evidence="5">
    <location>
        <position position="52"/>
    </location>
</feature>
<feature type="binding site" evidence="6">
    <location>
        <position position="103"/>
    </location>
    <ligand>
        <name>substrate</name>
    </ligand>
</feature>
<evidence type="ECO:0000256" key="8">
    <source>
        <dbReference type="RuleBase" id="RU004511"/>
    </source>
</evidence>
<dbReference type="InterPro" id="IPR001345">
    <property type="entry name" value="PG/BPGM_mutase_AS"/>
</dbReference>
<evidence type="ECO:0000256" key="5">
    <source>
        <dbReference type="PIRSR" id="PIRSR613078-1"/>
    </source>
</evidence>
<reference evidence="11" key="1">
    <citation type="journal article" date="2023" name="Commun. Biol.">
        <title>Genome analysis of Parmales, the sister group of diatoms, reveals the evolutionary specialization of diatoms from phago-mixotrophs to photoautotrophs.</title>
        <authorList>
            <person name="Ban H."/>
            <person name="Sato S."/>
            <person name="Yoshikawa S."/>
            <person name="Yamada K."/>
            <person name="Nakamura Y."/>
            <person name="Ichinomiya M."/>
            <person name="Sato N."/>
            <person name="Blanc-Mathieu R."/>
            <person name="Endo H."/>
            <person name="Kuwata A."/>
            <person name="Ogata H."/>
        </authorList>
    </citation>
    <scope>NUCLEOTIDE SEQUENCE [LARGE SCALE GENOMIC DNA]</scope>
    <source>
        <strain evidence="11">NIES 3701</strain>
    </source>
</reference>
<dbReference type="GO" id="GO:0006096">
    <property type="term" value="P:glycolytic process"/>
    <property type="evidence" value="ECO:0007669"/>
    <property type="project" value="UniProtKB-KW"/>
</dbReference>
<protein>
    <recommendedName>
        <fullName evidence="8">Phosphoglycerate mutase</fullName>
        <ecNumber evidence="8">5.4.2.11</ecNumber>
    </recommendedName>
</protein>
<dbReference type="EC" id="5.4.2.11" evidence="8"/>
<dbReference type="Proteomes" id="UP001165085">
    <property type="component" value="Unassembled WGS sequence"/>
</dbReference>
<dbReference type="InterPro" id="IPR013078">
    <property type="entry name" value="His_Pase_superF_clade-1"/>
</dbReference>
<feature type="binding site" evidence="6">
    <location>
        <begin position="64"/>
        <end position="65"/>
    </location>
    <ligand>
        <name>substrate</name>
    </ligand>
</feature>
<dbReference type="SMART" id="SM00855">
    <property type="entry name" value="PGAM"/>
    <property type="match status" value="1"/>
</dbReference>
<dbReference type="GO" id="GO:0004619">
    <property type="term" value="F:phosphoglycerate mutase activity"/>
    <property type="evidence" value="ECO:0007669"/>
    <property type="project" value="UniProtKB-EC"/>
</dbReference>
<name>A0A9W7F0G8_9STRA</name>
<feature type="binding site" evidence="6">
    <location>
        <position position="141"/>
    </location>
    <ligand>
        <name>substrate</name>
    </ligand>
</feature>
<comment type="caution">
    <text evidence="10">The sequence shown here is derived from an EMBL/GenBank/DDBJ whole genome shotgun (WGS) entry which is preliminary data.</text>
</comment>